<accession>A0A401W0L0</accession>
<evidence type="ECO:0000313" key="1">
    <source>
        <dbReference type="EMBL" id="GCD42874.1"/>
    </source>
</evidence>
<organism evidence="1 2">
    <name type="scientific">Streptomyces paromomycinus</name>
    <name type="common">Streptomyces rimosus subsp. paromomycinus</name>
    <dbReference type="NCBI Taxonomy" id="92743"/>
    <lineage>
        <taxon>Bacteria</taxon>
        <taxon>Bacillati</taxon>
        <taxon>Actinomycetota</taxon>
        <taxon>Actinomycetes</taxon>
        <taxon>Kitasatosporales</taxon>
        <taxon>Streptomycetaceae</taxon>
        <taxon>Streptomyces</taxon>
    </lineage>
</organism>
<dbReference type="RefSeq" id="WP_125054140.1">
    <property type="nucleotide sequence ID" value="NZ_BHZD01000001.1"/>
</dbReference>
<protein>
    <submittedName>
        <fullName evidence="1">Uncharacterized protein</fullName>
    </submittedName>
</protein>
<evidence type="ECO:0000313" key="2">
    <source>
        <dbReference type="Proteomes" id="UP000286746"/>
    </source>
</evidence>
<dbReference type="Proteomes" id="UP000286746">
    <property type="component" value="Unassembled WGS sequence"/>
</dbReference>
<gene>
    <name evidence="1" type="ORF">GKJPGBOP_02548</name>
</gene>
<proteinExistence type="predicted"/>
<keyword evidence="2" id="KW-1185">Reference proteome</keyword>
<dbReference type="AlphaFoldDB" id="A0A401W0L0"/>
<sequence length="87" mass="9147">MDTRHDCAPPCCPAAPAPDPTPCEGPHDAATIIDPHGREVAGCVHHCARVLAGLEGARVHPFASAGSAMEIYLRARELPPCAWEIGK</sequence>
<dbReference type="EMBL" id="BHZD01000001">
    <property type="protein sequence ID" value="GCD42874.1"/>
    <property type="molecule type" value="Genomic_DNA"/>
</dbReference>
<comment type="caution">
    <text evidence="1">The sequence shown here is derived from an EMBL/GenBank/DDBJ whole genome shotgun (WGS) entry which is preliminary data.</text>
</comment>
<reference evidence="1 2" key="1">
    <citation type="submission" date="2018-11" db="EMBL/GenBank/DDBJ databases">
        <title>Whole genome sequence of Streptomyces paromomycinus NBRC 15454(T).</title>
        <authorList>
            <person name="Komaki H."/>
            <person name="Tamura T."/>
        </authorList>
    </citation>
    <scope>NUCLEOTIDE SEQUENCE [LARGE SCALE GENOMIC DNA]</scope>
    <source>
        <strain evidence="1 2">NBRC 15454</strain>
    </source>
</reference>
<name>A0A401W0L0_STREY</name>